<feature type="region of interest" description="Disordered" evidence="1">
    <location>
        <begin position="66"/>
        <end position="101"/>
    </location>
</feature>
<evidence type="ECO:0000313" key="6">
    <source>
        <dbReference type="Proteomes" id="UP000631312"/>
    </source>
</evidence>
<sequence>MEGIPQNVTEAVRVAAQAARGYPGDLADIHRRARRRRNRQAAVSAAAVVAVLAGVVAGVAIQRRPGPSAGAGVLPPAGRAEPGISPSARISSGPGAEPPGQHLLLQAAAGDYRGSGGTTVRLGGETAVGELLPDGTLIGHPVVGARNWERVVVLPSGGVVAFGSHDTQPGTKRKDGPNVSGLEYRLVGTDPDGRVRIQRNVRKKGESVMLLTAREDVAYLWRPAGLFMHSMATGHEELIAGGSAFGLGQVFGNLRLTDMSGGWVAVSRMRDECVPRVYDITGADLVTEIPLTGCIAVTDMRLSPDSRTLAVAYDRDTGAGLRPVVALIRVTDGKVLKERELADVTGKTSLMVSIAWPDSRTLRGAVYPVGAAGVSEVTGFTVTID</sequence>
<keyword evidence="2" id="KW-0472">Membrane</keyword>
<gene>
    <name evidence="3" type="ORF">Alo02nite_79330</name>
    <name evidence="4" type="ORF">BJ964_000624</name>
</gene>
<evidence type="ECO:0000313" key="4">
    <source>
        <dbReference type="EMBL" id="MBB4746463.1"/>
    </source>
</evidence>
<organism evidence="4 5">
    <name type="scientific">Actinoplanes lobatus</name>
    <dbReference type="NCBI Taxonomy" id="113568"/>
    <lineage>
        <taxon>Bacteria</taxon>
        <taxon>Bacillati</taxon>
        <taxon>Actinomycetota</taxon>
        <taxon>Actinomycetes</taxon>
        <taxon>Micromonosporales</taxon>
        <taxon>Micromonosporaceae</taxon>
        <taxon>Actinoplanes</taxon>
    </lineage>
</organism>
<evidence type="ECO:0000256" key="1">
    <source>
        <dbReference type="SAM" id="MobiDB-lite"/>
    </source>
</evidence>
<dbReference type="EMBL" id="BOMP01000152">
    <property type="protein sequence ID" value="GIE45035.1"/>
    <property type="molecule type" value="Genomic_DNA"/>
</dbReference>
<dbReference type="EMBL" id="JACHNC010000001">
    <property type="protein sequence ID" value="MBB4746463.1"/>
    <property type="molecule type" value="Genomic_DNA"/>
</dbReference>
<protein>
    <submittedName>
        <fullName evidence="4">Uncharacterized protein</fullName>
    </submittedName>
</protein>
<accession>A0A7W7MDR6</accession>
<keyword evidence="2" id="KW-0812">Transmembrane</keyword>
<dbReference type="AlphaFoldDB" id="A0A7W7MDR6"/>
<comment type="caution">
    <text evidence="4">The sequence shown here is derived from an EMBL/GenBank/DDBJ whole genome shotgun (WGS) entry which is preliminary data.</text>
</comment>
<dbReference type="Proteomes" id="UP000631312">
    <property type="component" value="Unassembled WGS sequence"/>
</dbReference>
<proteinExistence type="predicted"/>
<name>A0A7W7MDR6_9ACTN</name>
<evidence type="ECO:0000313" key="5">
    <source>
        <dbReference type="Proteomes" id="UP000590511"/>
    </source>
</evidence>
<dbReference type="SUPFAM" id="SSF50969">
    <property type="entry name" value="YVTN repeat-like/Quinoprotein amine dehydrogenase"/>
    <property type="match status" value="1"/>
</dbReference>
<dbReference type="Proteomes" id="UP000590511">
    <property type="component" value="Unassembled WGS sequence"/>
</dbReference>
<evidence type="ECO:0000313" key="3">
    <source>
        <dbReference type="EMBL" id="GIE45035.1"/>
    </source>
</evidence>
<dbReference type="InterPro" id="IPR011044">
    <property type="entry name" value="Quino_amine_DH_bsu"/>
</dbReference>
<keyword evidence="2" id="KW-1133">Transmembrane helix</keyword>
<reference evidence="3 6" key="2">
    <citation type="submission" date="2021-01" db="EMBL/GenBank/DDBJ databases">
        <title>Whole genome shotgun sequence of Actinoplanes lobatus NBRC 12513.</title>
        <authorList>
            <person name="Komaki H."/>
            <person name="Tamura T."/>
        </authorList>
    </citation>
    <scope>NUCLEOTIDE SEQUENCE [LARGE SCALE GENOMIC DNA]</scope>
    <source>
        <strain evidence="3 6">NBRC 12513</strain>
    </source>
</reference>
<keyword evidence="6" id="KW-1185">Reference proteome</keyword>
<dbReference type="RefSeq" id="WP_188119254.1">
    <property type="nucleotide sequence ID" value="NZ_BOMP01000152.1"/>
</dbReference>
<evidence type="ECO:0000256" key="2">
    <source>
        <dbReference type="SAM" id="Phobius"/>
    </source>
</evidence>
<reference evidence="4 5" key="1">
    <citation type="submission" date="2020-08" db="EMBL/GenBank/DDBJ databases">
        <title>Sequencing the genomes of 1000 actinobacteria strains.</title>
        <authorList>
            <person name="Klenk H.-P."/>
        </authorList>
    </citation>
    <scope>NUCLEOTIDE SEQUENCE [LARGE SCALE GENOMIC DNA]</scope>
    <source>
        <strain evidence="4 5">DSM 43150</strain>
    </source>
</reference>
<feature type="transmembrane region" description="Helical" evidence="2">
    <location>
        <begin position="41"/>
        <end position="61"/>
    </location>
</feature>